<feature type="region of interest" description="Disordered" evidence="6">
    <location>
        <begin position="177"/>
        <end position="229"/>
    </location>
</feature>
<dbReference type="PANTHER" id="PTHR10926:SF0">
    <property type="entry name" value="CDC50, ISOFORM A"/>
    <property type="match status" value="1"/>
</dbReference>
<evidence type="ECO:0000256" key="7">
    <source>
        <dbReference type="SAM" id="Phobius"/>
    </source>
</evidence>
<evidence type="ECO:0000256" key="5">
    <source>
        <dbReference type="ARBA" id="ARBA00023136"/>
    </source>
</evidence>
<feature type="compositionally biased region" description="Basic and acidic residues" evidence="6">
    <location>
        <begin position="936"/>
        <end position="945"/>
    </location>
</feature>
<feature type="compositionally biased region" description="Acidic residues" evidence="6">
    <location>
        <begin position="1031"/>
        <end position="1049"/>
    </location>
</feature>
<dbReference type="KEGG" id="bbes:BESB_005790"/>
<dbReference type="VEuPathDB" id="ToxoDB:BESB_005790"/>
<evidence type="ECO:0000256" key="4">
    <source>
        <dbReference type="ARBA" id="ARBA00022989"/>
    </source>
</evidence>
<evidence type="ECO:0000256" key="1">
    <source>
        <dbReference type="ARBA" id="ARBA00004141"/>
    </source>
</evidence>
<sequence>MASPRTLVEPLSGDACCDASSREEGHPSAPVDSFASRRSPPRRAPDAPDAEATDAGASAAALAGALEPSGDARVPAGRVSRRASSSPSPSSAFSPPCSPSSRPAASWASAKRAGRMRSWLEDELWQRKLDEEEEAMRRRRQGEKISEFPPDGIVSNCVFVNTELCAHVAARIRTAQQRRKAREPAGFSRVAEGEAEAEARMRTPEEADGEESARGGDMRALTRGDQGETSCVVGAEADAAERARLASASPALWGAGDQQPASEEDASQRTRERHEVPSTPHEAVGPSRASGVARLSSSRYASLSCQLPPFILPSRSCASTVSPSPSCATINLSAACVDAPCHVSQAGAFSLSQRQDTGRVARAALSAQSPAAVASSFLSSVRSFFPALFEEAVAHAADRQLAAAEGSAGASSPHIAVSPASHRRPQAEASPAGTSSPYLGDDAESDASARLPAPLRRTAKYRHRKKVKVFLSNLYQQDHRRSPLPFQLFLRRCTTLFCTCWGLLLVLLGFLVLFLSSKSHRVEIPYASGVRQKRFHVPERMGSPVYLYYRIGEFYGNYRPYIKDGPQSVSTSYVCHEVKSQQEAVDFRTFNGTLTLPSLLYSVNGERIPPDSRRAFPCGLQSVSLFNDEFSVHRVIQGLGEEEISISTEDVAYHWDFTRFMLPNSTWETVGAMPWILPSNERFRVWIHPPFTPAFQKLYGVLHTTLEPGQQYFLRFSDSSWPAEQWRTTKAIVLVTLAPIIGGANYPLGYFCIAAGGLCLFGVVLLWLFHCFGVRLTSSTVKGTDMKAVIKQAEEDPSEEEAGAHAATAARGDCAGGKAEPLLASAERRLLEGADSAAARSFILAHLPRPIPCLCPAHCPGTDVGLAASRQGAAKRTGRKRGAGGEYCAAVGKAKPRSFYLQPPTTQPGRRRRGSGECRSSSSVACSEPLAEEEESQRSARLDKGDETLSQYLDMRAGNNEASDGSFQTGGSAGSPCNVSLDGGRVRSTCSQSLEKPKSGEEESNEAEAAAATETAQGDANELEIFVDTASLDDAEAEDGEGEAGDELQGDGSSRANDGERWIECGLQSGDALELPGDEESPQTGRSRMQSSLGEDDLFSE</sequence>
<feature type="transmembrane region" description="Helical" evidence="7">
    <location>
        <begin position="494"/>
        <end position="515"/>
    </location>
</feature>
<feature type="transmembrane region" description="Helical" evidence="7">
    <location>
        <begin position="748"/>
        <end position="769"/>
    </location>
</feature>
<comment type="similarity">
    <text evidence="2">Belongs to the CDC50/LEM3 family.</text>
</comment>
<feature type="compositionally biased region" description="Basic and acidic residues" evidence="6">
    <location>
        <begin position="197"/>
        <end position="226"/>
    </location>
</feature>
<dbReference type="RefSeq" id="XP_029222247.1">
    <property type="nucleotide sequence ID" value="XM_029359334.1"/>
</dbReference>
<comment type="subcellular location">
    <subcellularLocation>
        <location evidence="1">Membrane</location>
        <topology evidence="1">Multi-pass membrane protein</topology>
    </subcellularLocation>
</comment>
<dbReference type="EMBL" id="NWUJ01000001">
    <property type="protein sequence ID" value="PFH38238.1"/>
    <property type="molecule type" value="Genomic_DNA"/>
</dbReference>
<feature type="compositionally biased region" description="Low complexity" evidence="6">
    <location>
        <begin position="1007"/>
        <end position="1016"/>
    </location>
</feature>
<keyword evidence="9" id="KW-1185">Reference proteome</keyword>
<evidence type="ECO:0000256" key="3">
    <source>
        <dbReference type="ARBA" id="ARBA00022692"/>
    </source>
</evidence>
<evidence type="ECO:0000256" key="2">
    <source>
        <dbReference type="ARBA" id="ARBA00009457"/>
    </source>
</evidence>
<dbReference type="STRING" id="94643.A0A2A9MI72"/>
<organism evidence="8 9">
    <name type="scientific">Besnoitia besnoiti</name>
    <name type="common">Apicomplexan protozoan</name>
    <dbReference type="NCBI Taxonomy" id="94643"/>
    <lineage>
        <taxon>Eukaryota</taxon>
        <taxon>Sar</taxon>
        <taxon>Alveolata</taxon>
        <taxon>Apicomplexa</taxon>
        <taxon>Conoidasida</taxon>
        <taxon>Coccidia</taxon>
        <taxon>Eucoccidiorida</taxon>
        <taxon>Eimeriorina</taxon>
        <taxon>Sarcocystidae</taxon>
        <taxon>Besnoitia</taxon>
    </lineage>
</organism>
<accession>A0A2A9MI72</accession>
<feature type="compositionally biased region" description="Low complexity" evidence="6">
    <location>
        <begin position="72"/>
        <end position="111"/>
    </location>
</feature>
<proteinExistence type="inferred from homology"/>
<dbReference type="GeneID" id="40305642"/>
<dbReference type="GO" id="GO:0005886">
    <property type="term" value="C:plasma membrane"/>
    <property type="evidence" value="ECO:0007669"/>
    <property type="project" value="TreeGrafter"/>
</dbReference>
<keyword evidence="3 7" id="KW-0812">Transmembrane</keyword>
<feature type="compositionally biased region" description="Basic and acidic residues" evidence="6">
    <location>
        <begin position="266"/>
        <end position="276"/>
    </location>
</feature>
<evidence type="ECO:0008006" key="10">
    <source>
        <dbReference type="Google" id="ProtNLM"/>
    </source>
</evidence>
<keyword evidence="5 7" id="KW-0472">Membrane</keyword>
<evidence type="ECO:0000313" key="9">
    <source>
        <dbReference type="Proteomes" id="UP000224006"/>
    </source>
</evidence>
<keyword evidence="4 7" id="KW-1133">Transmembrane helix</keyword>
<dbReference type="GO" id="GO:0005794">
    <property type="term" value="C:Golgi apparatus"/>
    <property type="evidence" value="ECO:0007669"/>
    <property type="project" value="TreeGrafter"/>
</dbReference>
<feature type="region of interest" description="Disordered" evidence="6">
    <location>
        <begin position="250"/>
        <end position="290"/>
    </location>
</feature>
<feature type="region of interest" description="Disordered" evidence="6">
    <location>
        <begin position="793"/>
        <end position="812"/>
    </location>
</feature>
<dbReference type="Proteomes" id="UP000224006">
    <property type="component" value="Chromosome I"/>
</dbReference>
<evidence type="ECO:0000256" key="6">
    <source>
        <dbReference type="SAM" id="MobiDB-lite"/>
    </source>
</evidence>
<dbReference type="PANTHER" id="PTHR10926">
    <property type="entry name" value="CELL CYCLE CONTROL PROTEIN 50"/>
    <property type="match status" value="1"/>
</dbReference>
<evidence type="ECO:0000313" key="8">
    <source>
        <dbReference type="EMBL" id="PFH38238.1"/>
    </source>
</evidence>
<feature type="compositionally biased region" description="Polar residues" evidence="6">
    <location>
        <begin position="1082"/>
        <end position="1093"/>
    </location>
</feature>
<dbReference type="AlphaFoldDB" id="A0A2A9MI72"/>
<dbReference type="InterPro" id="IPR005045">
    <property type="entry name" value="CDC50/LEM3_fam"/>
</dbReference>
<feature type="region of interest" description="Disordered" evidence="6">
    <location>
        <begin position="1"/>
        <end position="113"/>
    </location>
</feature>
<gene>
    <name evidence="8" type="ORF">BESB_005790</name>
</gene>
<feature type="region of interest" description="Disordered" evidence="6">
    <location>
        <begin position="408"/>
        <end position="445"/>
    </location>
</feature>
<protein>
    <recommendedName>
        <fullName evidence="10">LEM3/CDC50 family protein</fullName>
    </recommendedName>
</protein>
<feature type="region of interest" description="Disordered" evidence="6">
    <location>
        <begin position="984"/>
        <end position="1101"/>
    </location>
</feature>
<dbReference type="Pfam" id="PF03381">
    <property type="entry name" value="CDC50"/>
    <property type="match status" value="1"/>
</dbReference>
<comment type="caution">
    <text evidence="8">The sequence shown here is derived from an EMBL/GenBank/DDBJ whole genome shotgun (WGS) entry which is preliminary data.</text>
</comment>
<dbReference type="GO" id="GO:0005783">
    <property type="term" value="C:endoplasmic reticulum"/>
    <property type="evidence" value="ECO:0007669"/>
    <property type="project" value="TreeGrafter"/>
</dbReference>
<reference evidence="8 9" key="1">
    <citation type="submission" date="2017-09" db="EMBL/GenBank/DDBJ databases">
        <title>Genome sequencing of Besnoitia besnoiti strain Bb-Ger1.</title>
        <authorList>
            <person name="Schares G."/>
            <person name="Venepally P."/>
            <person name="Lorenzi H.A."/>
        </authorList>
    </citation>
    <scope>NUCLEOTIDE SEQUENCE [LARGE SCALE GENOMIC DNA]</scope>
    <source>
        <strain evidence="8 9">Bb-Ger1</strain>
    </source>
</reference>
<name>A0A2A9MI72_BESBE</name>
<feature type="compositionally biased region" description="Low complexity" evidence="6">
    <location>
        <begin position="53"/>
        <end position="65"/>
    </location>
</feature>
<feature type="region of interest" description="Disordered" evidence="6">
    <location>
        <begin position="898"/>
        <end position="945"/>
    </location>
</feature>
<dbReference type="OrthoDB" id="340608at2759"/>